<evidence type="ECO:0000313" key="2">
    <source>
        <dbReference type="Proteomes" id="UP000198287"/>
    </source>
</evidence>
<evidence type="ECO:0000313" key="1">
    <source>
        <dbReference type="EMBL" id="OXA58847.1"/>
    </source>
</evidence>
<protein>
    <submittedName>
        <fullName evidence="1">Uncharacterized protein</fullName>
    </submittedName>
</protein>
<sequence length="326" mass="37099">MNKKSKMKARNNPKRASLRLYRQLRLAAAAASRRRPCLRISRTVELINQKDNNWRSEKSKLLFMVGIGLTPVENSNGLILPSIKIDTIPPAVLEKLRIKYEKARAKERERIKEEHRIERLRRFEVMRTWRMNNSKQPLGPIEVIDLSSDDDMKEENISHILPDYPNLHISSASPGAHQNHNTMGVLRNNFRNGSTNKSQSYNFAKPTVIKRLPYAHIVNKPRARHIYNSPFLHRPRSPAAPPSPRRRNIQMFPSSLAPPKPSNCIFIAPSPAMQVTQEEVISISANIKRKTASLAVSNTSPYGFDAHLIVDSGLPDSMEDDIILVD</sequence>
<name>A0A226ENY3_FOLCA</name>
<keyword evidence="2" id="KW-1185">Reference proteome</keyword>
<dbReference type="AlphaFoldDB" id="A0A226ENY3"/>
<comment type="caution">
    <text evidence="1">The sequence shown here is derived from an EMBL/GenBank/DDBJ whole genome shotgun (WGS) entry which is preliminary data.</text>
</comment>
<reference evidence="1 2" key="1">
    <citation type="submission" date="2015-12" db="EMBL/GenBank/DDBJ databases">
        <title>The genome of Folsomia candida.</title>
        <authorList>
            <person name="Faddeeva A."/>
            <person name="Derks M.F."/>
            <person name="Anvar Y."/>
            <person name="Smit S."/>
            <person name="Van Straalen N."/>
            <person name="Roelofs D."/>
        </authorList>
    </citation>
    <scope>NUCLEOTIDE SEQUENCE [LARGE SCALE GENOMIC DNA]</scope>
    <source>
        <strain evidence="1 2">VU population</strain>
        <tissue evidence="1">Whole body</tissue>
    </source>
</reference>
<gene>
    <name evidence="1" type="ORF">Fcan01_07327</name>
</gene>
<dbReference type="Proteomes" id="UP000198287">
    <property type="component" value="Unassembled WGS sequence"/>
</dbReference>
<proteinExistence type="predicted"/>
<organism evidence="1 2">
    <name type="scientific">Folsomia candida</name>
    <name type="common">Springtail</name>
    <dbReference type="NCBI Taxonomy" id="158441"/>
    <lineage>
        <taxon>Eukaryota</taxon>
        <taxon>Metazoa</taxon>
        <taxon>Ecdysozoa</taxon>
        <taxon>Arthropoda</taxon>
        <taxon>Hexapoda</taxon>
        <taxon>Collembola</taxon>
        <taxon>Entomobryomorpha</taxon>
        <taxon>Isotomoidea</taxon>
        <taxon>Isotomidae</taxon>
        <taxon>Proisotominae</taxon>
        <taxon>Folsomia</taxon>
    </lineage>
</organism>
<accession>A0A226ENY3</accession>
<dbReference type="EMBL" id="LNIX01000003">
    <property type="protein sequence ID" value="OXA58847.1"/>
    <property type="molecule type" value="Genomic_DNA"/>
</dbReference>